<evidence type="ECO:0000256" key="4">
    <source>
        <dbReference type="ARBA" id="ARBA00022982"/>
    </source>
</evidence>
<evidence type="ECO:0000259" key="6">
    <source>
        <dbReference type="PROSITE" id="PS50903"/>
    </source>
</evidence>
<dbReference type="GO" id="GO:0016491">
    <property type="term" value="F:oxidoreductase activity"/>
    <property type="evidence" value="ECO:0007669"/>
    <property type="project" value="InterPro"/>
</dbReference>
<dbReference type="AlphaFoldDB" id="A0AAE3IJ22"/>
<dbReference type="RefSeq" id="WP_046441622.1">
    <property type="nucleotide sequence ID" value="NZ_JAOQJZ010000018.1"/>
</dbReference>
<proteinExistence type="predicted"/>
<keyword evidence="4" id="KW-0249">Electron transport</keyword>
<dbReference type="Gene3D" id="2.20.28.10">
    <property type="match status" value="1"/>
</dbReference>
<dbReference type="InterPro" id="IPR009078">
    <property type="entry name" value="Ferritin-like_SF"/>
</dbReference>
<keyword evidence="9" id="KW-1185">Reference proteome</keyword>
<reference evidence="8 9" key="1">
    <citation type="journal article" date="2021" name="ISME Commun">
        <title>Automated analysis of genomic sequences facilitates high-throughput and comprehensive description of bacteria.</title>
        <authorList>
            <person name="Hitch T.C.A."/>
        </authorList>
    </citation>
    <scope>NUCLEOTIDE SEQUENCE [LARGE SCALE GENOMIC DNA]</scope>
    <source>
        <strain evidence="8 9">Sanger_31</strain>
    </source>
</reference>
<protein>
    <submittedName>
        <fullName evidence="8">Rubrerythrin family protein</fullName>
    </submittedName>
</protein>
<dbReference type="EMBL" id="JAOQJZ010000018">
    <property type="protein sequence ID" value="MCU6706864.1"/>
    <property type="molecule type" value="Genomic_DNA"/>
</dbReference>
<feature type="domain" description="Rubredoxin-like" evidence="6">
    <location>
        <begin position="156"/>
        <end position="190"/>
    </location>
</feature>
<evidence type="ECO:0000256" key="3">
    <source>
        <dbReference type="ARBA" id="ARBA00022723"/>
    </source>
</evidence>
<dbReference type="InterPro" id="IPR003251">
    <property type="entry name" value="Rr_diiron-bd_dom"/>
</dbReference>
<name>A0AAE3IJ22_9FIRM</name>
<dbReference type="InterPro" id="IPR048574">
    <property type="entry name" value="RUBY_RBDX"/>
</dbReference>
<evidence type="ECO:0000259" key="7">
    <source>
        <dbReference type="PROSITE" id="PS50905"/>
    </source>
</evidence>
<dbReference type="SUPFAM" id="SSF47240">
    <property type="entry name" value="Ferritin-like"/>
    <property type="match status" value="1"/>
</dbReference>
<dbReference type="InterPro" id="IPR024934">
    <property type="entry name" value="Rubredoxin-like_dom"/>
</dbReference>
<dbReference type="InterPro" id="IPR012347">
    <property type="entry name" value="Ferritin-like"/>
</dbReference>
<dbReference type="Proteomes" id="UP001208131">
    <property type="component" value="Unassembled WGS sequence"/>
</dbReference>
<evidence type="ECO:0000256" key="1">
    <source>
        <dbReference type="ARBA" id="ARBA00001965"/>
    </source>
</evidence>
<comment type="cofactor">
    <cofactor evidence="1">
        <name>Fe(3+)</name>
        <dbReference type="ChEBI" id="CHEBI:29034"/>
    </cofactor>
</comment>
<dbReference type="SUPFAM" id="SSF57802">
    <property type="entry name" value="Rubredoxin-like"/>
    <property type="match status" value="1"/>
</dbReference>
<keyword evidence="5" id="KW-0408">Iron</keyword>
<dbReference type="GO" id="GO:0005506">
    <property type="term" value="F:iron ion binding"/>
    <property type="evidence" value="ECO:0007669"/>
    <property type="project" value="InterPro"/>
</dbReference>
<dbReference type="PROSITE" id="PS50905">
    <property type="entry name" value="FERRITIN_LIKE"/>
    <property type="match status" value="1"/>
</dbReference>
<accession>A0AAE3IJ22</accession>
<dbReference type="PROSITE" id="PS50903">
    <property type="entry name" value="RUBREDOXIN_LIKE"/>
    <property type="match status" value="1"/>
</dbReference>
<dbReference type="InterPro" id="IPR009040">
    <property type="entry name" value="Ferritin-like_diiron"/>
</dbReference>
<dbReference type="CDD" id="cd00729">
    <property type="entry name" value="rubredoxin_SM"/>
    <property type="match status" value="1"/>
</dbReference>
<dbReference type="PANTHER" id="PTHR43865">
    <property type="entry name" value="RUBRERYTHRIN-RELATED"/>
    <property type="match status" value="1"/>
</dbReference>
<evidence type="ECO:0000313" key="8">
    <source>
        <dbReference type="EMBL" id="MCU6706864.1"/>
    </source>
</evidence>
<dbReference type="Gene3D" id="1.20.1260.10">
    <property type="match status" value="1"/>
</dbReference>
<sequence>MSDFRNSKTKDNLMRAFAGESQARNRYTMAEEKARQQKLYVLADLFKFTADQEKVHARIFYEHLKELSGESVFVDGGYPVDISEDMCTLLGMADHNERQESDDVYPAFAEVARQEGYGKIAQDFTNIAKIENVHGKRFAAFGKLMKEGKLFSSSQSETWVCLNCGYIVEGTQAPERCPVCGEAQGYYIRLSMASWGSNCNCDK</sequence>
<evidence type="ECO:0000256" key="2">
    <source>
        <dbReference type="ARBA" id="ARBA00022448"/>
    </source>
</evidence>
<dbReference type="Pfam" id="PF21349">
    <property type="entry name" value="RUBY_RBDX"/>
    <property type="match status" value="1"/>
</dbReference>
<keyword evidence="2" id="KW-0813">Transport</keyword>
<feature type="domain" description="Ferritin-like diiron" evidence="7">
    <location>
        <begin position="3"/>
        <end position="149"/>
    </location>
</feature>
<evidence type="ECO:0000313" key="9">
    <source>
        <dbReference type="Proteomes" id="UP001208131"/>
    </source>
</evidence>
<dbReference type="Pfam" id="PF02915">
    <property type="entry name" value="Rubrerythrin"/>
    <property type="match status" value="1"/>
</dbReference>
<comment type="caution">
    <text evidence="8">The sequence shown here is derived from an EMBL/GenBank/DDBJ whole genome shotgun (WGS) entry which is preliminary data.</text>
</comment>
<dbReference type="PANTHER" id="PTHR43865:SF1">
    <property type="entry name" value="RUBRERYTHRIN-RELATED"/>
    <property type="match status" value="1"/>
</dbReference>
<evidence type="ECO:0000256" key="5">
    <source>
        <dbReference type="ARBA" id="ARBA00023004"/>
    </source>
</evidence>
<dbReference type="CDD" id="cd01041">
    <property type="entry name" value="Rubrerythrin"/>
    <property type="match status" value="1"/>
</dbReference>
<dbReference type="InterPro" id="IPR052364">
    <property type="entry name" value="Rubrerythrin"/>
</dbReference>
<organism evidence="8 9">
    <name type="scientific">Hominimerdicola aceti</name>
    <dbReference type="NCBI Taxonomy" id="2981726"/>
    <lineage>
        <taxon>Bacteria</taxon>
        <taxon>Bacillati</taxon>
        <taxon>Bacillota</taxon>
        <taxon>Clostridia</taxon>
        <taxon>Eubacteriales</taxon>
        <taxon>Oscillospiraceae</taxon>
        <taxon>Hominimerdicola</taxon>
    </lineage>
</organism>
<gene>
    <name evidence="8" type="ORF">OCV57_13170</name>
</gene>
<keyword evidence="3" id="KW-0479">Metal-binding</keyword>
<dbReference type="NCBIfam" id="NF045767">
    <property type="entry name" value="RuberyRbr"/>
    <property type="match status" value="1"/>
</dbReference>